<proteinExistence type="predicted"/>
<dbReference type="PANTHER" id="PTHR15955:SF8">
    <property type="entry name" value="RWD DOMAIN-CONTAINING PROTEIN 2B-RELATED"/>
    <property type="match status" value="1"/>
</dbReference>
<gene>
    <name evidence="3" type="ORF">DBRI1063_LOCUS1031</name>
</gene>
<dbReference type="Pfam" id="PF06544">
    <property type="entry name" value="Prp3_C"/>
    <property type="match status" value="1"/>
</dbReference>
<feature type="compositionally biased region" description="Basic and acidic residues" evidence="1">
    <location>
        <begin position="236"/>
        <end position="245"/>
    </location>
</feature>
<evidence type="ECO:0000313" key="3">
    <source>
        <dbReference type="EMBL" id="CAD9314625.1"/>
    </source>
</evidence>
<dbReference type="EMBL" id="HBGN01001544">
    <property type="protein sequence ID" value="CAD9314625.1"/>
    <property type="molecule type" value="Transcribed_RNA"/>
</dbReference>
<name>A0A7S1YPA5_9STRA</name>
<sequence length="419" mass="46996">MTARKNMLDAIPRLLSSCRAVSEECAGGEAVFAVLGRADEWIENDWVEIQQQQQQCQIINSTANQNKCNQEAREKCLVLGRRLIYSHHIIANSKRKAIADLASQYNLGGYAKIGWPGIIIVEGNEEDCISYVDEIRTFRWQYLTVRGEEQEEIVTKNNESGNASSLTELLNKQRKLPMKFEELDQDQMSTLAGLCRDAGLENLFLTSMKIYRNDATDNDGDSPQRGQGQEEEEDKANDRDGKESQQRYGALIHVDHMNNAKKYKKNIERMCKEAECFLFVKRCFLGNDDTTAAATSPDGVSSNNRRPIILVGLVGTNKSSVKKVLKRWRTSTVDVDSRGKSCVERMMTILEEGTLETYGPSSYIENDDNLGVVYGKDDEKGSDSGGGGDTVSMDKMKDLLCQLGGTIWSDSFVRLISRF</sequence>
<dbReference type="PANTHER" id="PTHR15955">
    <property type="entry name" value="RWD DOMAIN CONTAINING PROTEIN 2"/>
    <property type="match status" value="1"/>
</dbReference>
<accession>A0A7S1YPA5</accession>
<dbReference type="InterPro" id="IPR017359">
    <property type="entry name" value="Phi-like"/>
</dbReference>
<feature type="domain" description="Small nuclear ribonucleoprotein Prp3 C-terminal" evidence="2">
    <location>
        <begin position="83"/>
        <end position="164"/>
    </location>
</feature>
<dbReference type="InterPro" id="IPR010541">
    <property type="entry name" value="Prp3_C"/>
</dbReference>
<reference evidence="3" key="1">
    <citation type="submission" date="2021-01" db="EMBL/GenBank/DDBJ databases">
        <authorList>
            <person name="Corre E."/>
            <person name="Pelletier E."/>
            <person name="Niang G."/>
            <person name="Scheremetjew M."/>
            <person name="Finn R."/>
            <person name="Kale V."/>
            <person name="Holt S."/>
            <person name="Cochrane G."/>
            <person name="Meng A."/>
            <person name="Brown T."/>
            <person name="Cohen L."/>
        </authorList>
    </citation>
    <scope>NUCLEOTIDE SEQUENCE</scope>
    <source>
        <strain evidence="3">Pop2</strain>
    </source>
</reference>
<dbReference type="AlphaFoldDB" id="A0A7S1YPA5"/>
<evidence type="ECO:0000259" key="2">
    <source>
        <dbReference type="Pfam" id="PF06544"/>
    </source>
</evidence>
<protein>
    <recommendedName>
        <fullName evidence="2">Small nuclear ribonucleoprotein Prp3 C-terminal domain-containing protein</fullName>
    </recommendedName>
</protein>
<organism evidence="3">
    <name type="scientific">Ditylum brightwellii</name>
    <dbReference type="NCBI Taxonomy" id="49249"/>
    <lineage>
        <taxon>Eukaryota</taxon>
        <taxon>Sar</taxon>
        <taxon>Stramenopiles</taxon>
        <taxon>Ochrophyta</taxon>
        <taxon>Bacillariophyta</taxon>
        <taxon>Mediophyceae</taxon>
        <taxon>Lithodesmiophycidae</taxon>
        <taxon>Lithodesmiales</taxon>
        <taxon>Lithodesmiaceae</taxon>
        <taxon>Ditylum</taxon>
    </lineage>
</organism>
<dbReference type="CDD" id="cd24163">
    <property type="entry name" value="RWDD2_C"/>
    <property type="match status" value="1"/>
</dbReference>
<feature type="region of interest" description="Disordered" evidence="1">
    <location>
        <begin position="214"/>
        <end position="245"/>
    </location>
</feature>
<dbReference type="InterPro" id="IPR059181">
    <property type="entry name" value="RWDD2A-B_C"/>
</dbReference>
<evidence type="ECO:0000256" key="1">
    <source>
        <dbReference type="SAM" id="MobiDB-lite"/>
    </source>
</evidence>